<sequence length="392" mass="44498">MKIKLGLLIVSGLILSGCSSPGALISMPQAPAAETDNVSFMVTTEKKDLLNDNVVQSRAFPIPVGSSVVIAVPDKKSKTQDSHGGDFKTDGFFSAAEQQIERSLLRNGFQVKDRAKFEAILRDLRDARGVNTGRWSRYGFDERDFDPAMRPLLQRLTEQLDKKEISESEFYTQLEELRSKARISSESRSRSEGEDELTDISEVIRAASASDVRADYVLQIHEFQTLKLRDERINLFNFAPVREFMNRHPDLERHFISRQFFPCQSLEASLNAKLIHVKTGNVVWIGNHSATELDTEQSAMQLELTYQKQVANYNKVREFVEYQNQPGVRELRGDLVTLPDWQFRTDLIGPTHIAGANCKIEQRSNDEINQIRTDLSRRVATELISTIKVGDF</sequence>
<dbReference type="PROSITE" id="PS51257">
    <property type="entry name" value="PROKAR_LIPOPROTEIN"/>
    <property type="match status" value="1"/>
</dbReference>
<protein>
    <recommendedName>
        <fullName evidence="3">Lipoprotein</fullName>
    </recommendedName>
</protein>
<dbReference type="AlphaFoldDB" id="A0A486XJ39"/>
<gene>
    <name evidence="2" type="ORF">BAL341_570</name>
</gene>
<name>A0A486XJ39_9GAMM</name>
<keyword evidence="1" id="KW-0732">Signal</keyword>
<proteinExistence type="predicted"/>
<evidence type="ECO:0000256" key="1">
    <source>
        <dbReference type="SAM" id="SignalP"/>
    </source>
</evidence>
<feature type="signal peptide" evidence="1">
    <location>
        <begin position="1"/>
        <end position="22"/>
    </location>
</feature>
<dbReference type="EMBL" id="CAAJGR010000055">
    <property type="protein sequence ID" value="VHO02160.1"/>
    <property type="molecule type" value="Genomic_DNA"/>
</dbReference>
<evidence type="ECO:0000313" key="2">
    <source>
        <dbReference type="EMBL" id="VHO02160.1"/>
    </source>
</evidence>
<accession>A0A486XJ39</accession>
<feature type="chain" id="PRO_5019730972" description="Lipoprotein" evidence="1">
    <location>
        <begin position="23"/>
        <end position="392"/>
    </location>
</feature>
<evidence type="ECO:0008006" key="3">
    <source>
        <dbReference type="Google" id="ProtNLM"/>
    </source>
</evidence>
<reference evidence="2" key="1">
    <citation type="submission" date="2019-04" db="EMBL/GenBank/DDBJ databases">
        <authorList>
            <person name="Brambilla D."/>
        </authorList>
    </citation>
    <scope>NUCLEOTIDE SEQUENCE</scope>
    <source>
        <strain evidence="2">BAL1</strain>
    </source>
</reference>
<organism evidence="2">
    <name type="scientific">Rheinheimera sp. BAL341</name>
    <dbReference type="NCBI Taxonomy" id="1708203"/>
    <lineage>
        <taxon>Bacteria</taxon>
        <taxon>Pseudomonadati</taxon>
        <taxon>Pseudomonadota</taxon>
        <taxon>Gammaproteobacteria</taxon>
        <taxon>Chromatiales</taxon>
        <taxon>Chromatiaceae</taxon>
        <taxon>Rheinheimera</taxon>
    </lineage>
</organism>